<sequence length="193" mass="20706">MTSLASQAAPVAPLLKIFPIIGLPLSISVLEMDPFIPFHRKRNLRSGGPCPSTHPVKIPQVFYEVVWDTTQFNDPSLWPTDGSQPFVWSYGDPTGYGTHGDYVFGWKGNALQTSMDQNCNIDCPLLKTQDIPTGNRCTIPPVVNEPISGWLSALLGNNPVVPDPSNQGQSTTRSTAAPSSTVAPPPSSGTAPH</sequence>
<dbReference type="STRING" id="5539.A0A3E2H167"/>
<feature type="region of interest" description="Disordered" evidence="1">
    <location>
        <begin position="158"/>
        <end position="193"/>
    </location>
</feature>
<dbReference type="EMBL" id="NCSJ02000224">
    <property type="protein sequence ID" value="RFU27081.1"/>
    <property type="molecule type" value="Genomic_DNA"/>
</dbReference>
<accession>A0A3E2H167</accession>
<dbReference type="Pfam" id="PF09362">
    <property type="entry name" value="DUF1996"/>
    <property type="match status" value="1"/>
</dbReference>
<reference evidence="3 4" key="1">
    <citation type="submission" date="2018-05" db="EMBL/GenBank/DDBJ databases">
        <title>Draft genome sequence of Scytalidium lignicola DSM 105466, a ubiquitous saprotrophic fungus.</title>
        <authorList>
            <person name="Buettner E."/>
            <person name="Gebauer A.M."/>
            <person name="Hofrichter M."/>
            <person name="Liers C."/>
            <person name="Kellner H."/>
        </authorList>
    </citation>
    <scope>NUCLEOTIDE SEQUENCE [LARGE SCALE GENOMIC DNA]</scope>
    <source>
        <strain evidence="3 4">DSM 105466</strain>
    </source>
</reference>
<dbReference type="InterPro" id="IPR018535">
    <property type="entry name" value="DUF1996"/>
</dbReference>
<comment type="caution">
    <text evidence="3">The sequence shown here is derived from an EMBL/GenBank/DDBJ whole genome shotgun (WGS) entry which is preliminary data.</text>
</comment>
<keyword evidence="4" id="KW-1185">Reference proteome</keyword>
<proteinExistence type="predicted"/>
<dbReference type="AlphaFoldDB" id="A0A3E2H167"/>
<evidence type="ECO:0000313" key="3">
    <source>
        <dbReference type="EMBL" id="RFU27081.1"/>
    </source>
</evidence>
<dbReference type="PANTHER" id="PTHR43662">
    <property type="match status" value="1"/>
</dbReference>
<dbReference type="Proteomes" id="UP000258309">
    <property type="component" value="Unassembled WGS sequence"/>
</dbReference>
<feature type="non-terminal residue" evidence="3">
    <location>
        <position position="193"/>
    </location>
</feature>
<evidence type="ECO:0000256" key="1">
    <source>
        <dbReference type="SAM" id="MobiDB-lite"/>
    </source>
</evidence>
<dbReference type="OrthoDB" id="74764at2759"/>
<feature type="non-terminal residue" evidence="3">
    <location>
        <position position="1"/>
    </location>
</feature>
<evidence type="ECO:0000259" key="2">
    <source>
        <dbReference type="Pfam" id="PF09362"/>
    </source>
</evidence>
<dbReference type="PANTHER" id="PTHR43662:SF3">
    <property type="entry name" value="DOMAIN PROTEIN, PUTATIVE (AFU_ORTHOLOGUE AFUA_6G11970)-RELATED"/>
    <property type="match status" value="1"/>
</dbReference>
<evidence type="ECO:0000313" key="4">
    <source>
        <dbReference type="Proteomes" id="UP000258309"/>
    </source>
</evidence>
<feature type="domain" description="DUF1996" evidence="2">
    <location>
        <begin position="44"/>
        <end position="106"/>
    </location>
</feature>
<gene>
    <name evidence="3" type="ORF">B7463_g9245</name>
</gene>
<organism evidence="3 4">
    <name type="scientific">Scytalidium lignicola</name>
    <name type="common">Hyphomycete</name>
    <dbReference type="NCBI Taxonomy" id="5539"/>
    <lineage>
        <taxon>Eukaryota</taxon>
        <taxon>Fungi</taxon>
        <taxon>Dikarya</taxon>
        <taxon>Ascomycota</taxon>
        <taxon>Pezizomycotina</taxon>
        <taxon>Leotiomycetes</taxon>
        <taxon>Leotiomycetes incertae sedis</taxon>
        <taxon>Scytalidium</taxon>
    </lineage>
</organism>
<name>A0A3E2H167_SCYLI</name>
<feature type="compositionally biased region" description="Low complexity" evidence="1">
    <location>
        <begin position="170"/>
        <end position="193"/>
    </location>
</feature>
<protein>
    <recommendedName>
        <fullName evidence="2">DUF1996 domain-containing protein</fullName>
    </recommendedName>
</protein>